<comment type="similarity">
    <text evidence="2 5">Belongs to the Nudix hydrolase family.</text>
</comment>
<comment type="caution">
    <text evidence="7">The sequence shown here is derived from an EMBL/GenBank/DDBJ whole genome shotgun (WGS) entry which is preliminary data.</text>
</comment>
<evidence type="ECO:0000256" key="2">
    <source>
        <dbReference type="ARBA" id="ARBA00005582"/>
    </source>
</evidence>
<dbReference type="PANTHER" id="PTHR43046">
    <property type="entry name" value="GDP-MANNOSE MANNOSYL HYDROLASE"/>
    <property type="match status" value="1"/>
</dbReference>
<dbReference type="PROSITE" id="PS51462">
    <property type="entry name" value="NUDIX"/>
    <property type="match status" value="1"/>
</dbReference>
<evidence type="ECO:0000256" key="5">
    <source>
        <dbReference type="RuleBase" id="RU003476"/>
    </source>
</evidence>
<dbReference type="InterPro" id="IPR020476">
    <property type="entry name" value="Nudix_hydrolase"/>
</dbReference>
<dbReference type="GO" id="GO:0016787">
    <property type="term" value="F:hydrolase activity"/>
    <property type="evidence" value="ECO:0007669"/>
    <property type="project" value="UniProtKB-KW"/>
</dbReference>
<dbReference type="Gene3D" id="3.90.79.10">
    <property type="entry name" value="Nucleoside Triphosphate Pyrophosphohydrolase"/>
    <property type="match status" value="1"/>
</dbReference>
<evidence type="ECO:0000256" key="4">
    <source>
        <dbReference type="ARBA" id="ARBA00022842"/>
    </source>
</evidence>
<proteinExistence type="inferred from homology"/>
<evidence type="ECO:0000259" key="6">
    <source>
        <dbReference type="PROSITE" id="PS51462"/>
    </source>
</evidence>
<reference evidence="7 8" key="1">
    <citation type="submission" date="2019-08" db="EMBL/GenBank/DDBJ databases">
        <title>Lentzea from Indian Himalayas.</title>
        <authorList>
            <person name="Mandal S."/>
            <person name="Mallick Gupta A."/>
            <person name="Maiti P.K."/>
            <person name="Sarkar J."/>
            <person name="Mandal S."/>
        </authorList>
    </citation>
    <scope>NUCLEOTIDE SEQUENCE [LARGE SCALE GENOMIC DNA]</scope>
    <source>
        <strain evidence="7 8">PSKA42</strain>
    </source>
</reference>
<dbReference type="EMBL" id="VSRL01000159">
    <property type="protein sequence ID" value="NKE61185.1"/>
    <property type="molecule type" value="Genomic_DNA"/>
</dbReference>
<dbReference type="InterPro" id="IPR000086">
    <property type="entry name" value="NUDIX_hydrolase_dom"/>
</dbReference>
<organism evidence="7 8">
    <name type="scientific">Lentzea indica</name>
    <dbReference type="NCBI Taxonomy" id="2604800"/>
    <lineage>
        <taxon>Bacteria</taxon>
        <taxon>Bacillati</taxon>
        <taxon>Actinomycetota</taxon>
        <taxon>Actinomycetes</taxon>
        <taxon>Pseudonocardiales</taxon>
        <taxon>Pseudonocardiaceae</taxon>
        <taxon>Lentzea</taxon>
    </lineage>
</organism>
<evidence type="ECO:0000256" key="1">
    <source>
        <dbReference type="ARBA" id="ARBA00001946"/>
    </source>
</evidence>
<dbReference type="Pfam" id="PF00293">
    <property type="entry name" value="NUDIX"/>
    <property type="match status" value="1"/>
</dbReference>
<comment type="cofactor">
    <cofactor evidence="1">
        <name>Mg(2+)</name>
        <dbReference type="ChEBI" id="CHEBI:18420"/>
    </cofactor>
</comment>
<evidence type="ECO:0000313" key="7">
    <source>
        <dbReference type="EMBL" id="NKE61185.1"/>
    </source>
</evidence>
<evidence type="ECO:0000313" key="8">
    <source>
        <dbReference type="Proteomes" id="UP001515943"/>
    </source>
</evidence>
<dbReference type="PRINTS" id="PR00502">
    <property type="entry name" value="NUDIXFAMILY"/>
</dbReference>
<dbReference type="InterPro" id="IPR020084">
    <property type="entry name" value="NUDIX_hydrolase_CS"/>
</dbReference>
<dbReference type="RefSeq" id="WP_167977836.1">
    <property type="nucleotide sequence ID" value="NZ_VSRL01000159.1"/>
</dbReference>
<keyword evidence="4" id="KW-0460">Magnesium</keyword>
<dbReference type="PROSITE" id="PS00893">
    <property type="entry name" value="NUDIX_BOX"/>
    <property type="match status" value="1"/>
</dbReference>
<keyword evidence="3 5" id="KW-0378">Hydrolase</keyword>
<feature type="domain" description="Nudix hydrolase" evidence="6">
    <location>
        <begin position="22"/>
        <end position="154"/>
    </location>
</feature>
<evidence type="ECO:0000256" key="3">
    <source>
        <dbReference type="ARBA" id="ARBA00022801"/>
    </source>
</evidence>
<sequence length="167" mass="18594">MAGLTDDEARFAHLAEGNAKQARKRVAADVLIRDQHGHVVLVNPTYKEHWDLPGGMAETNEPPRAAAMREVREELGLPVRPGRVLLLDWIGPHGPWDDQLLFIFDGGVFPHDQIRQFTPSDPEISDVAAVPVEEARQLLRADMADRLNRALHALAGNATDYHESTQE</sequence>
<keyword evidence="8" id="KW-1185">Reference proteome</keyword>
<dbReference type="Proteomes" id="UP001515943">
    <property type="component" value="Unassembled WGS sequence"/>
</dbReference>
<gene>
    <name evidence="7" type="ORF">FXN61_32195</name>
</gene>
<name>A0ABX1FQJ5_9PSEU</name>
<dbReference type="SUPFAM" id="SSF55811">
    <property type="entry name" value="Nudix"/>
    <property type="match status" value="1"/>
</dbReference>
<dbReference type="CDD" id="cd18876">
    <property type="entry name" value="NUDIX_Hydrolase"/>
    <property type="match status" value="1"/>
</dbReference>
<accession>A0ABX1FQJ5</accession>
<dbReference type="InterPro" id="IPR015797">
    <property type="entry name" value="NUDIX_hydrolase-like_dom_sf"/>
</dbReference>
<protein>
    <submittedName>
        <fullName evidence="7">NUDIX hydrolase</fullName>
    </submittedName>
</protein>
<dbReference type="PANTHER" id="PTHR43046:SF12">
    <property type="entry name" value="GDP-MANNOSE MANNOSYL HYDROLASE"/>
    <property type="match status" value="1"/>
</dbReference>